<feature type="chain" id="PRO_5043587180" evidence="4">
    <location>
        <begin position="22"/>
        <end position="494"/>
    </location>
</feature>
<dbReference type="Pfam" id="PF07841">
    <property type="entry name" value="DM4_12"/>
    <property type="match status" value="1"/>
</dbReference>
<dbReference type="PANTHER" id="PTHR21879">
    <property type="entry name" value="FI03362P-RELATED-RELATED"/>
    <property type="match status" value="1"/>
</dbReference>
<dbReference type="Pfam" id="PF07898">
    <property type="entry name" value="DUF1676"/>
    <property type="match status" value="1"/>
</dbReference>
<dbReference type="PANTHER" id="PTHR21879:SF4">
    <property type="entry name" value="OSIRIS 17, ISOFORM C"/>
    <property type="match status" value="1"/>
</dbReference>
<feature type="signal peptide" evidence="4">
    <location>
        <begin position="1"/>
        <end position="21"/>
    </location>
</feature>
<dbReference type="GO" id="GO:0016020">
    <property type="term" value="C:membrane"/>
    <property type="evidence" value="ECO:0007669"/>
    <property type="project" value="TreeGrafter"/>
</dbReference>
<comment type="caution">
    <text evidence="5">The sequence shown here is derived from an EMBL/GenBank/DDBJ whole genome shotgun (WGS) entry which is preliminary data.</text>
</comment>
<dbReference type="InterPro" id="IPR012464">
    <property type="entry name" value="DUF1676"/>
</dbReference>
<keyword evidence="1" id="KW-0175">Coiled coil</keyword>
<dbReference type="AlphaFoldDB" id="A0AAW1ISK5"/>
<evidence type="ECO:0000313" key="6">
    <source>
        <dbReference type="Proteomes" id="UP001458880"/>
    </source>
</evidence>
<dbReference type="Proteomes" id="UP001458880">
    <property type="component" value="Unassembled WGS sequence"/>
</dbReference>
<evidence type="ECO:0000256" key="2">
    <source>
        <dbReference type="SAM" id="MobiDB-lite"/>
    </source>
</evidence>
<keyword evidence="6" id="KW-1185">Reference proteome</keyword>
<feature type="coiled-coil region" evidence="1">
    <location>
        <begin position="274"/>
        <end position="322"/>
    </location>
</feature>
<dbReference type="InterPro" id="IPR006631">
    <property type="entry name" value="DM4_12"/>
</dbReference>
<accession>A0AAW1ISK5</accession>
<keyword evidence="3" id="KW-1133">Transmembrane helix</keyword>
<feature type="region of interest" description="Disordered" evidence="2">
    <location>
        <begin position="227"/>
        <end position="269"/>
    </location>
</feature>
<name>A0AAW1ISK5_POPJA</name>
<gene>
    <name evidence="5" type="ORF">QE152_g35060</name>
</gene>
<organism evidence="5 6">
    <name type="scientific">Popillia japonica</name>
    <name type="common">Japanese beetle</name>
    <dbReference type="NCBI Taxonomy" id="7064"/>
    <lineage>
        <taxon>Eukaryota</taxon>
        <taxon>Metazoa</taxon>
        <taxon>Ecdysozoa</taxon>
        <taxon>Arthropoda</taxon>
        <taxon>Hexapoda</taxon>
        <taxon>Insecta</taxon>
        <taxon>Pterygota</taxon>
        <taxon>Neoptera</taxon>
        <taxon>Endopterygota</taxon>
        <taxon>Coleoptera</taxon>
        <taxon>Polyphaga</taxon>
        <taxon>Scarabaeiformia</taxon>
        <taxon>Scarabaeidae</taxon>
        <taxon>Rutelinae</taxon>
        <taxon>Popillia</taxon>
    </lineage>
</organism>
<reference evidence="5 6" key="1">
    <citation type="journal article" date="2024" name="BMC Genomics">
        <title>De novo assembly and annotation of Popillia japonica's genome with initial clues to its potential as an invasive pest.</title>
        <authorList>
            <person name="Cucini C."/>
            <person name="Boschi S."/>
            <person name="Funari R."/>
            <person name="Cardaioli E."/>
            <person name="Iannotti N."/>
            <person name="Marturano G."/>
            <person name="Paoli F."/>
            <person name="Bruttini M."/>
            <person name="Carapelli A."/>
            <person name="Frati F."/>
            <person name="Nardi F."/>
        </authorList>
    </citation>
    <scope>NUCLEOTIDE SEQUENCE [LARGE SCALE GENOMIC DNA]</scope>
    <source>
        <strain evidence="5">DMR45628</strain>
    </source>
</reference>
<dbReference type="EMBL" id="JASPKY010000576">
    <property type="protein sequence ID" value="KAK9692589.1"/>
    <property type="molecule type" value="Genomic_DNA"/>
</dbReference>
<evidence type="ECO:0000256" key="4">
    <source>
        <dbReference type="SAM" id="SignalP"/>
    </source>
</evidence>
<proteinExistence type="predicted"/>
<evidence type="ECO:0000256" key="1">
    <source>
        <dbReference type="SAM" id="Coils"/>
    </source>
</evidence>
<evidence type="ECO:0000256" key="3">
    <source>
        <dbReference type="SAM" id="Phobius"/>
    </source>
</evidence>
<evidence type="ECO:0000313" key="5">
    <source>
        <dbReference type="EMBL" id="KAK9692589.1"/>
    </source>
</evidence>
<sequence length="494" mass="55699">MSLWSLGLGFLCCVMVRVVFGTESKDSINDTSENDIEGTSPLEELTGKLHDKAVKFMMTHDVVIRMPEYLFDGALLKVSPRTFDGDAAVIKLDTFPGQGRIFFKKIKKFISNKLLVALLAILLVIKLIAVKFLFFMPMLMGAAAAKKLLLKLLLFLFPALSHLFKLCPYYAPTKYHHHQHHISHIHHLSHLPGVHHTVELDHPPPGHGYTDQPFDYYSEGPGVAGHDFHRKDDIKTSTPGNKYSSSFGGQGQHSQKHGTKLPPPSNRPLTATEIENMILKAEKQATLKARLQEEQKRVQDDNKRIQENIKQLMKIQEKLKLQQASLKYTPKLPTNNFIPSGNFIPPQILTPPDGMLSLAQPNIGPSTIVQALPIYEAKFYQATQPTTTTTASLPTFDPFYTPILEKIDKVLVDIDYTEEPCRERLICSMYKNPQKFSPHSNLLSAELSRDDLEKPTATNAAVIRFYRYVQAARDGQDKRDCLRLYPACIINTEA</sequence>
<keyword evidence="3" id="KW-0472">Membrane</keyword>
<keyword evidence="4" id="KW-0732">Signal</keyword>
<keyword evidence="3" id="KW-0812">Transmembrane</keyword>
<feature type="transmembrane region" description="Helical" evidence="3">
    <location>
        <begin position="114"/>
        <end position="136"/>
    </location>
</feature>
<protein>
    <submittedName>
        <fullName evidence="5">DM4/DM12 family</fullName>
    </submittedName>
</protein>